<dbReference type="InterPro" id="IPR001214">
    <property type="entry name" value="SET_dom"/>
</dbReference>
<dbReference type="PANTHER" id="PTHR13271">
    <property type="entry name" value="UNCHARACTERIZED PUTATIVE METHYLTRANSFERASE"/>
    <property type="match status" value="1"/>
</dbReference>
<dbReference type="GO" id="GO:0016279">
    <property type="term" value="F:protein-lysine N-methyltransferase activity"/>
    <property type="evidence" value="ECO:0007669"/>
    <property type="project" value="TreeGrafter"/>
</dbReference>
<dbReference type="PROSITE" id="PS50280">
    <property type="entry name" value="SET"/>
    <property type="match status" value="1"/>
</dbReference>
<reference evidence="2" key="1">
    <citation type="submission" date="2015-08" db="EMBL/GenBank/DDBJ databases">
        <authorList>
            <person name="Babu N.S."/>
            <person name="Beckwith C.J."/>
            <person name="Beseler K.G."/>
            <person name="Brison A."/>
            <person name="Carone J.V."/>
            <person name="Caskin T.P."/>
            <person name="Diamond M."/>
            <person name="Durham M.E."/>
            <person name="Foxe J.M."/>
            <person name="Go M."/>
            <person name="Henderson B.A."/>
            <person name="Jones I.B."/>
            <person name="McGettigan J.A."/>
            <person name="Micheletti S.J."/>
            <person name="Nasrallah M.E."/>
            <person name="Ortiz D."/>
            <person name="Piller C.R."/>
            <person name="Privatt S.R."/>
            <person name="Schneider S.L."/>
            <person name="Sharp S."/>
            <person name="Smith T.C."/>
            <person name="Stanton J.D."/>
            <person name="Ullery H.E."/>
            <person name="Wilson R.J."/>
            <person name="Serrano M.G."/>
            <person name="Buck G."/>
            <person name="Lee V."/>
            <person name="Wang Y."/>
            <person name="Carvalho R."/>
            <person name="Voegtly L."/>
            <person name="Shi R."/>
            <person name="Duckworth R."/>
            <person name="Johnson A."/>
            <person name="Loviza R."/>
            <person name="Walstead R."/>
            <person name="Shah Z."/>
            <person name="Kiflezghi M."/>
            <person name="Wade K."/>
            <person name="Ball S.L."/>
            <person name="Bradley K.W."/>
            <person name="Asai D.J."/>
            <person name="Bowman C.A."/>
            <person name="Russell D.A."/>
            <person name="Pope W.H."/>
            <person name="Jacobs-Sera D."/>
            <person name="Hendrix R.W."/>
            <person name="Hatfull G.F."/>
        </authorList>
    </citation>
    <scope>NUCLEOTIDE SEQUENCE</scope>
</reference>
<feature type="domain" description="SET" evidence="1">
    <location>
        <begin position="91"/>
        <end position="354"/>
    </location>
</feature>
<protein>
    <recommendedName>
        <fullName evidence="1">SET domain-containing protein</fullName>
    </recommendedName>
</protein>
<organism evidence="2">
    <name type="scientific">Auxenochlorella protothecoides</name>
    <name type="common">Green microalga</name>
    <name type="synonym">Chlorella protothecoides</name>
    <dbReference type="NCBI Taxonomy" id="3075"/>
    <lineage>
        <taxon>Eukaryota</taxon>
        <taxon>Viridiplantae</taxon>
        <taxon>Chlorophyta</taxon>
        <taxon>core chlorophytes</taxon>
        <taxon>Trebouxiophyceae</taxon>
        <taxon>Chlorellales</taxon>
        <taxon>Chlorellaceae</taxon>
        <taxon>Auxenochlorella</taxon>
    </lineage>
</organism>
<dbReference type="InterPro" id="IPR046341">
    <property type="entry name" value="SET_dom_sf"/>
</dbReference>
<evidence type="ECO:0000313" key="2">
    <source>
        <dbReference type="EMBL" id="JAT69466.1"/>
    </source>
</evidence>
<dbReference type="Gene3D" id="3.90.1410.10">
    <property type="entry name" value="set domain protein methyltransferase, domain 1"/>
    <property type="match status" value="1"/>
</dbReference>
<name>A0A1D1ZR58_AUXPR</name>
<dbReference type="CDD" id="cd10527">
    <property type="entry name" value="SET_LSMT"/>
    <property type="match status" value="1"/>
</dbReference>
<dbReference type="EMBL" id="GDKF01009156">
    <property type="protein sequence ID" value="JAT69466.1"/>
    <property type="molecule type" value="Transcribed_RNA"/>
</dbReference>
<accession>A0A1D1ZR58</accession>
<evidence type="ECO:0000259" key="1">
    <source>
        <dbReference type="PROSITE" id="PS50280"/>
    </source>
</evidence>
<proteinExistence type="predicted"/>
<gene>
    <name evidence="2" type="ORF">g.51593</name>
</gene>
<dbReference type="SUPFAM" id="SSF82199">
    <property type="entry name" value="SET domain"/>
    <property type="match status" value="1"/>
</dbReference>
<dbReference type="AlphaFoldDB" id="A0A1D1ZR58"/>
<sequence>MDVMVGGHQCLRFLRTAPSVGTRCEHETSCAPLGCLTRLHRNHPLRGDLSHGGMGRRAARSILTSGTIGSSAITEPSTSPPSLSYPGVSANGLQLADFEGLRGVQATQPIQSGDTLVNVLGPAAIRILPEDSCPCTNFVRPDFWKQAPWYAKAGVLLLAERSGQLPPTHTAYLRLLPETLDTPVLWTDSELDLLANPPMQEKIKQQRREWADLYTAFSEAYCGPSPAPDKQTFLWALQCVRSRAFSGPHPGPPIQQRLASGAALCTLGAAYVVWAHVPLESALNAAIAAALFNLLYDVLLSGRRRWYALLPGVDSINHSSHVESDVAYRVFGDSFELTTGSSFQPGEQVFISYGLQSNDTLLQYYGFVEQDNRHERVQLDVADGESRAQGLLGPDGSFQRVSGMGEVGRQALVQAGEALKAQLLLAGKQSSGSAERVALAAEYRAEKIRCLELAIAALNRALQ</sequence>
<dbReference type="InterPro" id="IPR050600">
    <property type="entry name" value="SETD3_SETD6_MTase"/>
</dbReference>